<dbReference type="RefSeq" id="WP_136692446.1">
    <property type="nucleotide sequence ID" value="NZ_SSHH01000001.1"/>
</dbReference>
<keyword evidence="3" id="KW-1185">Reference proteome</keyword>
<feature type="transmembrane region" description="Helical" evidence="1">
    <location>
        <begin position="45"/>
        <end position="68"/>
    </location>
</feature>
<name>A0A4T3F9G3_9SPHN</name>
<keyword evidence="1" id="KW-0472">Membrane</keyword>
<feature type="transmembrane region" description="Helical" evidence="1">
    <location>
        <begin position="12"/>
        <end position="33"/>
    </location>
</feature>
<feature type="transmembrane region" description="Helical" evidence="1">
    <location>
        <begin position="75"/>
        <end position="94"/>
    </location>
</feature>
<dbReference type="OrthoDB" id="7509319at2"/>
<protein>
    <submittedName>
        <fullName evidence="2">Uncharacterized protein</fullName>
    </submittedName>
</protein>
<dbReference type="AlphaFoldDB" id="A0A4T3F9G3"/>
<dbReference type="Proteomes" id="UP000309389">
    <property type="component" value="Unassembled WGS sequence"/>
</dbReference>
<gene>
    <name evidence="2" type="ORF">E5222_04205</name>
</gene>
<dbReference type="EMBL" id="SSHH01000001">
    <property type="protein sequence ID" value="TIX51660.1"/>
    <property type="molecule type" value="Genomic_DNA"/>
</dbReference>
<keyword evidence="1" id="KW-0812">Transmembrane</keyword>
<evidence type="ECO:0000256" key="1">
    <source>
        <dbReference type="SAM" id="Phobius"/>
    </source>
</evidence>
<evidence type="ECO:0000313" key="3">
    <source>
        <dbReference type="Proteomes" id="UP000309389"/>
    </source>
</evidence>
<proteinExistence type="predicted"/>
<accession>A0A4T3F9G3</accession>
<comment type="caution">
    <text evidence="2">The sequence shown here is derived from an EMBL/GenBank/DDBJ whole genome shotgun (WGS) entry which is preliminary data.</text>
</comment>
<keyword evidence="1" id="KW-1133">Transmembrane helix</keyword>
<organism evidence="2 3">
    <name type="scientific">Alteraurantiacibacter aquimixticola</name>
    <dbReference type="NCBI Taxonomy" id="2489173"/>
    <lineage>
        <taxon>Bacteria</taxon>
        <taxon>Pseudomonadati</taxon>
        <taxon>Pseudomonadota</taxon>
        <taxon>Alphaproteobacteria</taxon>
        <taxon>Sphingomonadales</taxon>
        <taxon>Erythrobacteraceae</taxon>
        <taxon>Alteraurantiacibacter</taxon>
    </lineage>
</organism>
<evidence type="ECO:0000313" key="2">
    <source>
        <dbReference type="EMBL" id="TIX51660.1"/>
    </source>
</evidence>
<sequence length="96" mass="10305">MSEPLTSKNWFGKASAGLILGFALALGISGILYRSIDVGDDIFSLPAQFTMWAMGPIWAGILSFCFLFRSGVRAWLWLGGATLAVWLALFAMGVSA</sequence>
<reference evidence="2 3" key="1">
    <citation type="submission" date="2019-04" db="EMBL/GenBank/DDBJ databases">
        <title>Altererythrobacter aquimixticola sp. nov., isolated from sediment of junction between the ocean and a freshwater spring.</title>
        <authorList>
            <person name="Yoon J.-H."/>
        </authorList>
    </citation>
    <scope>NUCLEOTIDE SEQUENCE [LARGE SCALE GENOMIC DNA]</scope>
    <source>
        <strain evidence="2 3">SSKS-13</strain>
    </source>
</reference>